<dbReference type="EMBL" id="JANEYF010000940">
    <property type="protein sequence ID" value="KAJ8966774.1"/>
    <property type="molecule type" value="Genomic_DNA"/>
</dbReference>
<organism evidence="1 2">
    <name type="scientific">Rhamnusium bicolor</name>
    <dbReference type="NCBI Taxonomy" id="1586634"/>
    <lineage>
        <taxon>Eukaryota</taxon>
        <taxon>Metazoa</taxon>
        <taxon>Ecdysozoa</taxon>
        <taxon>Arthropoda</taxon>
        <taxon>Hexapoda</taxon>
        <taxon>Insecta</taxon>
        <taxon>Pterygota</taxon>
        <taxon>Neoptera</taxon>
        <taxon>Endopterygota</taxon>
        <taxon>Coleoptera</taxon>
        <taxon>Polyphaga</taxon>
        <taxon>Cucujiformia</taxon>
        <taxon>Chrysomeloidea</taxon>
        <taxon>Cerambycidae</taxon>
        <taxon>Lepturinae</taxon>
        <taxon>Rhagiini</taxon>
        <taxon>Rhamnusium</taxon>
    </lineage>
</organism>
<evidence type="ECO:0000313" key="1">
    <source>
        <dbReference type="EMBL" id="KAJ8966774.1"/>
    </source>
</evidence>
<name>A0AAV8ZNY9_9CUCU</name>
<sequence>MISVFADVPTCLESWAKSKKLPFIQQEVLNPNNCCSPTPLKEMFHLISLSTLTKALAAKLKLKAMKRLRRNLAQKKKKFFL</sequence>
<accession>A0AAV8ZNY9</accession>
<dbReference type="Proteomes" id="UP001162156">
    <property type="component" value="Unassembled WGS sequence"/>
</dbReference>
<keyword evidence="2" id="KW-1185">Reference proteome</keyword>
<dbReference type="AlphaFoldDB" id="A0AAV8ZNY9"/>
<comment type="caution">
    <text evidence="1">The sequence shown here is derived from an EMBL/GenBank/DDBJ whole genome shotgun (WGS) entry which is preliminary data.</text>
</comment>
<gene>
    <name evidence="1" type="ORF">NQ314_003312</name>
</gene>
<reference evidence="1" key="1">
    <citation type="journal article" date="2023" name="Insect Mol. Biol.">
        <title>Genome sequencing provides insights into the evolution of gene families encoding plant cell wall-degrading enzymes in longhorned beetles.</title>
        <authorList>
            <person name="Shin N.R."/>
            <person name="Okamura Y."/>
            <person name="Kirsch R."/>
            <person name="Pauchet Y."/>
        </authorList>
    </citation>
    <scope>NUCLEOTIDE SEQUENCE</scope>
    <source>
        <strain evidence="1">RBIC_L_NR</strain>
    </source>
</reference>
<protein>
    <submittedName>
        <fullName evidence="1">Uncharacterized protein</fullName>
    </submittedName>
</protein>
<proteinExistence type="predicted"/>
<evidence type="ECO:0000313" key="2">
    <source>
        <dbReference type="Proteomes" id="UP001162156"/>
    </source>
</evidence>